<evidence type="ECO:0000313" key="2">
    <source>
        <dbReference type="Proteomes" id="UP000218811"/>
    </source>
</evidence>
<organism evidence="1 2">
    <name type="scientific">Wolfiporia cocos (strain MD-104)</name>
    <name type="common">Brown rot fungus</name>
    <dbReference type="NCBI Taxonomy" id="742152"/>
    <lineage>
        <taxon>Eukaryota</taxon>
        <taxon>Fungi</taxon>
        <taxon>Dikarya</taxon>
        <taxon>Basidiomycota</taxon>
        <taxon>Agaricomycotina</taxon>
        <taxon>Agaricomycetes</taxon>
        <taxon>Polyporales</taxon>
        <taxon>Phaeolaceae</taxon>
        <taxon>Wolfiporia</taxon>
    </lineage>
</organism>
<accession>A0A2H3JBU6</accession>
<evidence type="ECO:0000313" key="1">
    <source>
        <dbReference type="EMBL" id="PCH39055.1"/>
    </source>
</evidence>
<dbReference type="EMBL" id="KB467954">
    <property type="protein sequence ID" value="PCH39055.1"/>
    <property type="molecule type" value="Genomic_DNA"/>
</dbReference>
<dbReference type="STRING" id="742152.A0A2H3JBU6"/>
<feature type="non-terminal residue" evidence="1">
    <location>
        <position position="192"/>
    </location>
</feature>
<reference evidence="1 2" key="1">
    <citation type="journal article" date="2012" name="Science">
        <title>The Paleozoic origin of enzymatic lignin decomposition reconstructed from 31 fungal genomes.</title>
        <authorList>
            <person name="Floudas D."/>
            <person name="Binder M."/>
            <person name="Riley R."/>
            <person name="Barry K."/>
            <person name="Blanchette R.A."/>
            <person name="Henrissat B."/>
            <person name="Martinez A.T."/>
            <person name="Otillar R."/>
            <person name="Spatafora J.W."/>
            <person name="Yadav J.S."/>
            <person name="Aerts A."/>
            <person name="Benoit I."/>
            <person name="Boyd A."/>
            <person name="Carlson A."/>
            <person name="Copeland A."/>
            <person name="Coutinho P.M."/>
            <person name="de Vries R.P."/>
            <person name="Ferreira P."/>
            <person name="Findley K."/>
            <person name="Foster B."/>
            <person name="Gaskell J."/>
            <person name="Glotzer D."/>
            <person name="Gorecki P."/>
            <person name="Heitman J."/>
            <person name="Hesse C."/>
            <person name="Hori C."/>
            <person name="Igarashi K."/>
            <person name="Jurgens J.A."/>
            <person name="Kallen N."/>
            <person name="Kersten P."/>
            <person name="Kohler A."/>
            <person name="Kuees U."/>
            <person name="Kumar T.K.A."/>
            <person name="Kuo A."/>
            <person name="LaButti K."/>
            <person name="Larrondo L.F."/>
            <person name="Lindquist E."/>
            <person name="Ling A."/>
            <person name="Lombard V."/>
            <person name="Lucas S."/>
            <person name="Lundell T."/>
            <person name="Martin R."/>
            <person name="McLaughlin D.J."/>
            <person name="Morgenstern I."/>
            <person name="Morin E."/>
            <person name="Murat C."/>
            <person name="Nagy L.G."/>
            <person name="Nolan M."/>
            <person name="Ohm R.A."/>
            <person name="Patyshakuliyeva A."/>
            <person name="Rokas A."/>
            <person name="Ruiz-Duenas F.J."/>
            <person name="Sabat G."/>
            <person name="Salamov A."/>
            <person name="Samejima M."/>
            <person name="Schmutz J."/>
            <person name="Slot J.C."/>
            <person name="St John F."/>
            <person name="Stenlid J."/>
            <person name="Sun H."/>
            <person name="Sun S."/>
            <person name="Syed K."/>
            <person name="Tsang A."/>
            <person name="Wiebenga A."/>
            <person name="Young D."/>
            <person name="Pisabarro A."/>
            <person name="Eastwood D.C."/>
            <person name="Martin F."/>
            <person name="Cullen D."/>
            <person name="Grigoriev I.V."/>
            <person name="Hibbett D.S."/>
        </authorList>
    </citation>
    <scope>NUCLEOTIDE SEQUENCE [LARGE SCALE GENOMIC DNA]</scope>
    <source>
        <strain evidence="1 2">MD-104</strain>
    </source>
</reference>
<sequence length="192" mass="21399">MTTMAGRHCQMTCVPTQTSCRHCTISPTQNIGRERMIGHGVTVFKIWTRTGAQYYLQLPTHILTGSTLNASSMARSAVISRDSDSQSVAVALVINGYLGTMPISPSLAISLRSLELLYTIRLFKASFSIESFGKLMCHLYKVPFKQRFRALVADAFEIYLIIRRNVNKQVLAALGRDAPNWRTLNSCPACCY</sequence>
<keyword evidence="2" id="KW-1185">Reference proteome</keyword>
<protein>
    <submittedName>
        <fullName evidence="1">Uncharacterized protein</fullName>
    </submittedName>
</protein>
<gene>
    <name evidence="1" type="ORF">WOLCODRAFT_129003</name>
</gene>
<dbReference type="Proteomes" id="UP000218811">
    <property type="component" value="Unassembled WGS sequence"/>
</dbReference>
<proteinExistence type="predicted"/>
<dbReference type="AlphaFoldDB" id="A0A2H3JBU6"/>
<dbReference type="OrthoDB" id="2801766at2759"/>
<name>A0A2H3JBU6_WOLCO</name>